<evidence type="ECO:0000256" key="3">
    <source>
        <dbReference type="ARBA" id="ARBA00006678"/>
    </source>
</evidence>
<dbReference type="GO" id="GO:0016075">
    <property type="term" value="P:rRNA catabolic process"/>
    <property type="evidence" value="ECO:0007669"/>
    <property type="project" value="TreeGrafter"/>
</dbReference>
<dbReference type="GO" id="GO:0000177">
    <property type="term" value="C:cytoplasmic exosome (RNase complex)"/>
    <property type="evidence" value="ECO:0007669"/>
    <property type="project" value="TreeGrafter"/>
</dbReference>
<evidence type="ECO:0000256" key="1">
    <source>
        <dbReference type="ARBA" id="ARBA00004123"/>
    </source>
</evidence>
<dbReference type="GO" id="GO:0071035">
    <property type="term" value="P:nuclear polyadenylation-dependent rRNA catabolic process"/>
    <property type="evidence" value="ECO:0007669"/>
    <property type="project" value="TreeGrafter"/>
</dbReference>
<dbReference type="InterPro" id="IPR001247">
    <property type="entry name" value="ExoRNase_PH_dom1"/>
</dbReference>
<accession>A0A915KE44</accession>
<proteinExistence type="inferred from homology"/>
<evidence type="ECO:0000256" key="2">
    <source>
        <dbReference type="ARBA" id="ARBA00004496"/>
    </source>
</evidence>
<dbReference type="InterPro" id="IPR020568">
    <property type="entry name" value="Ribosomal_Su5_D2-typ_SF"/>
</dbReference>
<dbReference type="PANTHER" id="PTHR11097">
    <property type="entry name" value="EXOSOME COMPLEX EXONUCLEASE RIBOSOMAL RNA PROCESSING PROTEIN"/>
    <property type="match status" value="1"/>
</dbReference>
<dbReference type="AlphaFoldDB" id="A0A915KE44"/>
<feature type="domain" description="Exoribonuclease phosphorolytic" evidence="5">
    <location>
        <begin position="2"/>
        <end position="85"/>
    </location>
</feature>
<dbReference type="GO" id="GO:0034476">
    <property type="term" value="P:U5 snRNA 3'-end processing"/>
    <property type="evidence" value="ECO:0007669"/>
    <property type="project" value="TreeGrafter"/>
</dbReference>
<evidence type="ECO:0000313" key="7">
    <source>
        <dbReference type="WBParaSite" id="nRc.2.0.1.t36321-RA"/>
    </source>
</evidence>
<evidence type="ECO:0000313" key="6">
    <source>
        <dbReference type="Proteomes" id="UP000887565"/>
    </source>
</evidence>
<sequence>MQINLDMSPMAAPNFEAGRLGEKGIEILRLLERTLKETLCLDLESLCVIAGEKVWQIKVDVHVLDHDGSIIDCSSIAVICALKSFSLLSLNKVYPELAVGRLRNFYNLYKYFSSGISALLEIIEILYSRTRTVLKCVSMATQRAVHVDQLIKGVFAEDALHRSKKTKNGFWTLVRPYSVLYTKREKENFTVEIPISEEMIDAEVSTKVVYKAEQTNALLGKKKKMVDAGTIKKGRIVHTIKQSDTLMTQQQHISSEEEMTIVDEILRVRIDAEGGSDDPKNCLESEVKVIAVNKSAANKARRKKRLLKKNSDVHRLLIDLDNEDCK</sequence>
<dbReference type="Proteomes" id="UP000887565">
    <property type="component" value="Unplaced"/>
</dbReference>
<dbReference type="GO" id="GO:0034475">
    <property type="term" value="P:U4 snRNA 3'-end processing"/>
    <property type="evidence" value="ECO:0007669"/>
    <property type="project" value="TreeGrafter"/>
</dbReference>
<dbReference type="GO" id="GO:0034473">
    <property type="term" value="P:U1 snRNA 3'-end processing"/>
    <property type="evidence" value="ECO:0007669"/>
    <property type="project" value="TreeGrafter"/>
</dbReference>
<dbReference type="GO" id="GO:0071028">
    <property type="term" value="P:nuclear mRNA surveillance"/>
    <property type="evidence" value="ECO:0007669"/>
    <property type="project" value="TreeGrafter"/>
</dbReference>
<comment type="subcellular location">
    <subcellularLocation>
        <location evidence="2">Cytoplasm</location>
    </subcellularLocation>
    <subcellularLocation>
        <location evidence="1">Nucleus</location>
    </subcellularLocation>
</comment>
<dbReference type="SUPFAM" id="SSF54211">
    <property type="entry name" value="Ribosomal protein S5 domain 2-like"/>
    <property type="match status" value="1"/>
</dbReference>
<dbReference type="GO" id="GO:0000467">
    <property type="term" value="P:exonucleolytic trimming to generate mature 3'-end of 5.8S rRNA from tricistronic rRNA transcript (SSU-rRNA, 5.8S rRNA, LSU-rRNA)"/>
    <property type="evidence" value="ECO:0007669"/>
    <property type="project" value="TreeGrafter"/>
</dbReference>
<dbReference type="GO" id="GO:0035925">
    <property type="term" value="F:mRNA 3'-UTR AU-rich region binding"/>
    <property type="evidence" value="ECO:0007669"/>
    <property type="project" value="TreeGrafter"/>
</dbReference>
<keyword evidence="6" id="KW-1185">Reference proteome</keyword>
<evidence type="ECO:0000259" key="5">
    <source>
        <dbReference type="Pfam" id="PF01138"/>
    </source>
</evidence>
<name>A0A915KE44_ROMCU</name>
<dbReference type="InterPro" id="IPR027408">
    <property type="entry name" value="PNPase/RNase_PH_dom_sf"/>
</dbReference>
<comment type="similarity">
    <text evidence="3">Belongs to the RNase PH family.</text>
</comment>
<dbReference type="GO" id="GO:0071038">
    <property type="term" value="P:TRAMP-dependent tRNA surveillance pathway"/>
    <property type="evidence" value="ECO:0007669"/>
    <property type="project" value="TreeGrafter"/>
</dbReference>
<dbReference type="PANTHER" id="PTHR11097:SF14">
    <property type="entry name" value="EXOSOME COMPLEX COMPONENT RRP45"/>
    <property type="match status" value="1"/>
</dbReference>
<dbReference type="Gene3D" id="3.30.230.70">
    <property type="entry name" value="GHMP Kinase, N-terminal domain"/>
    <property type="match status" value="1"/>
</dbReference>
<protein>
    <submittedName>
        <fullName evidence="7">Exoribonuclease phosphorolytic domain-containing protein</fullName>
    </submittedName>
</protein>
<keyword evidence="4" id="KW-0963">Cytoplasm</keyword>
<dbReference type="InterPro" id="IPR050590">
    <property type="entry name" value="Exosome_comp_Rrp42_subfam"/>
</dbReference>
<organism evidence="6 7">
    <name type="scientific">Romanomermis culicivorax</name>
    <name type="common">Nematode worm</name>
    <dbReference type="NCBI Taxonomy" id="13658"/>
    <lineage>
        <taxon>Eukaryota</taxon>
        <taxon>Metazoa</taxon>
        <taxon>Ecdysozoa</taxon>
        <taxon>Nematoda</taxon>
        <taxon>Enoplea</taxon>
        <taxon>Dorylaimia</taxon>
        <taxon>Mermithida</taxon>
        <taxon>Mermithoidea</taxon>
        <taxon>Mermithidae</taxon>
        <taxon>Romanomermis</taxon>
    </lineage>
</organism>
<reference evidence="7" key="1">
    <citation type="submission" date="2022-11" db="UniProtKB">
        <authorList>
            <consortium name="WormBaseParasite"/>
        </authorList>
    </citation>
    <scope>IDENTIFICATION</scope>
</reference>
<dbReference type="GO" id="GO:0000176">
    <property type="term" value="C:nuclear exosome (RNase complex)"/>
    <property type="evidence" value="ECO:0007669"/>
    <property type="project" value="TreeGrafter"/>
</dbReference>
<dbReference type="WBParaSite" id="nRc.2.0.1.t36321-RA">
    <property type="protein sequence ID" value="nRc.2.0.1.t36321-RA"/>
    <property type="gene ID" value="nRc.2.0.1.g36321"/>
</dbReference>
<evidence type="ECO:0000256" key="4">
    <source>
        <dbReference type="ARBA" id="ARBA00022490"/>
    </source>
</evidence>
<dbReference type="Pfam" id="PF01138">
    <property type="entry name" value="RNase_PH"/>
    <property type="match status" value="1"/>
</dbReference>